<dbReference type="AlphaFoldDB" id="A0A2J6PW95"/>
<evidence type="ECO:0000313" key="2">
    <source>
        <dbReference type="EMBL" id="PMD18244.1"/>
    </source>
</evidence>
<evidence type="ECO:0000313" key="3">
    <source>
        <dbReference type="Proteomes" id="UP000235672"/>
    </source>
</evidence>
<feature type="region of interest" description="Disordered" evidence="1">
    <location>
        <begin position="30"/>
        <end position="54"/>
    </location>
</feature>
<protein>
    <submittedName>
        <fullName evidence="2">Uncharacterized protein</fullName>
    </submittedName>
</protein>
<name>A0A2J6PW95_9HELO</name>
<organism evidence="2 3">
    <name type="scientific">Hyaloscypha hepaticicola</name>
    <dbReference type="NCBI Taxonomy" id="2082293"/>
    <lineage>
        <taxon>Eukaryota</taxon>
        <taxon>Fungi</taxon>
        <taxon>Dikarya</taxon>
        <taxon>Ascomycota</taxon>
        <taxon>Pezizomycotina</taxon>
        <taxon>Leotiomycetes</taxon>
        <taxon>Helotiales</taxon>
        <taxon>Hyaloscyphaceae</taxon>
        <taxon>Hyaloscypha</taxon>
    </lineage>
</organism>
<keyword evidence="3" id="KW-1185">Reference proteome</keyword>
<accession>A0A2J6PW95</accession>
<dbReference type="EMBL" id="KZ613495">
    <property type="protein sequence ID" value="PMD18244.1"/>
    <property type="molecule type" value="Genomic_DNA"/>
</dbReference>
<proteinExistence type="predicted"/>
<dbReference type="Proteomes" id="UP000235672">
    <property type="component" value="Unassembled WGS sequence"/>
</dbReference>
<gene>
    <name evidence="2" type="ORF">NA56DRAFT_706853</name>
</gene>
<reference evidence="2 3" key="1">
    <citation type="submission" date="2016-05" db="EMBL/GenBank/DDBJ databases">
        <title>A degradative enzymes factory behind the ericoid mycorrhizal symbiosis.</title>
        <authorList>
            <consortium name="DOE Joint Genome Institute"/>
            <person name="Martino E."/>
            <person name="Morin E."/>
            <person name="Grelet G."/>
            <person name="Kuo A."/>
            <person name="Kohler A."/>
            <person name="Daghino S."/>
            <person name="Barry K."/>
            <person name="Choi C."/>
            <person name="Cichocki N."/>
            <person name="Clum A."/>
            <person name="Copeland A."/>
            <person name="Hainaut M."/>
            <person name="Haridas S."/>
            <person name="Labutti K."/>
            <person name="Lindquist E."/>
            <person name="Lipzen A."/>
            <person name="Khouja H.-R."/>
            <person name="Murat C."/>
            <person name="Ohm R."/>
            <person name="Olson A."/>
            <person name="Spatafora J."/>
            <person name="Veneault-Fourrey C."/>
            <person name="Henrissat B."/>
            <person name="Grigoriev I."/>
            <person name="Martin F."/>
            <person name="Perotto S."/>
        </authorList>
    </citation>
    <scope>NUCLEOTIDE SEQUENCE [LARGE SCALE GENOMIC DNA]</scope>
    <source>
        <strain evidence="2 3">UAMH 7357</strain>
    </source>
</reference>
<feature type="compositionally biased region" description="Low complexity" evidence="1">
    <location>
        <begin position="43"/>
        <end position="54"/>
    </location>
</feature>
<evidence type="ECO:0000256" key="1">
    <source>
        <dbReference type="SAM" id="MobiDB-lite"/>
    </source>
</evidence>
<sequence>MPMGDRAIEGCERLTRSASARSDVCVGCKPSSQATKHNVAGHSGSRSQSYSSQRSAVSGQRSLALALALARSVAFSHFRRQTPQPLNFNLDLQTPAHAPILIRPSINCQTSRVQGARCKDSVSRVPARKPRSFKKPMLPPGAAAYVWARWDGTPVWAYLWRRGMLVIQGGNRKEGSIEHHCRPQLIDDQSSTWPILCATSPIWQVACNMQLNAVWVMELSVPRSFVELQYLQIAIPPMHPAVYIQLCGLHPYHRVLLDIEVSSFMTRAGVSSDRHKTAAQSPGSRQPQGLTSYSWTTAIAPRTDLGKHLQTQVSASSPDLLIEKISPIHLIQEQRLYSAAVGVSAAKSIIVCGAEERCQRSVQPLLLKHAKEETRNFHQIP</sequence>